<dbReference type="GO" id="GO:0016747">
    <property type="term" value="F:acyltransferase activity, transferring groups other than amino-acyl groups"/>
    <property type="evidence" value="ECO:0007669"/>
    <property type="project" value="InterPro"/>
</dbReference>
<evidence type="ECO:0000259" key="1">
    <source>
        <dbReference type="PROSITE" id="PS51186"/>
    </source>
</evidence>
<dbReference type="Gene3D" id="3.40.630.30">
    <property type="match status" value="1"/>
</dbReference>
<dbReference type="OrthoDB" id="2830399at2"/>
<dbReference type="SUPFAM" id="SSF55729">
    <property type="entry name" value="Acyl-CoA N-acyltransferases (Nat)"/>
    <property type="match status" value="1"/>
</dbReference>
<proteinExistence type="predicted"/>
<dbReference type="CDD" id="cd04301">
    <property type="entry name" value="NAT_SF"/>
    <property type="match status" value="1"/>
</dbReference>
<organism evidence="2 3">
    <name type="scientific">Niallia endozanthoxylica</name>
    <dbReference type="NCBI Taxonomy" id="2036016"/>
    <lineage>
        <taxon>Bacteria</taxon>
        <taxon>Bacillati</taxon>
        <taxon>Bacillota</taxon>
        <taxon>Bacilli</taxon>
        <taxon>Bacillales</taxon>
        <taxon>Bacillaceae</taxon>
        <taxon>Niallia</taxon>
    </lineage>
</organism>
<evidence type="ECO:0000313" key="3">
    <source>
        <dbReference type="Proteomes" id="UP000326671"/>
    </source>
</evidence>
<accession>A0A5J5HP37</accession>
<reference evidence="2 3" key="1">
    <citation type="submission" date="2019-09" db="EMBL/GenBank/DDBJ databases">
        <title>Whole genome sequences of isolates from the Mars Exploration Rovers.</title>
        <authorList>
            <person name="Seuylemezian A."/>
            <person name="Vaishampayan P."/>
        </authorList>
    </citation>
    <scope>NUCLEOTIDE SEQUENCE [LARGE SCALE GENOMIC DNA]</scope>
    <source>
        <strain evidence="2 3">MER_TA_151</strain>
    </source>
</reference>
<name>A0A5J5HP37_9BACI</name>
<gene>
    <name evidence="2" type="ORF">F4V44_17420</name>
</gene>
<dbReference type="PROSITE" id="PS51186">
    <property type="entry name" value="GNAT"/>
    <property type="match status" value="1"/>
</dbReference>
<feature type="domain" description="N-acetyltransferase" evidence="1">
    <location>
        <begin position="4"/>
        <end position="158"/>
    </location>
</feature>
<dbReference type="RefSeq" id="WP_150441280.1">
    <property type="nucleotide sequence ID" value="NZ_VYKL01000026.1"/>
</dbReference>
<comment type="caution">
    <text evidence="2">The sequence shown here is derived from an EMBL/GenBank/DDBJ whole genome shotgun (WGS) entry which is preliminary data.</text>
</comment>
<evidence type="ECO:0000313" key="2">
    <source>
        <dbReference type="EMBL" id="KAA9021753.1"/>
    </source>
</evidence>
<dbReference type="Pfam" id="PF00583">
    <property type="entry name" value="Acetyltransf_1"/>
    <property type="match status" value="1"/>
</dbReference>
<dbReference type="InterPro" id="IPR016181">
    <property type="entry name" value="Acyl_CoA_acyltransferase"/>
</dbReference>
<protein>
    <submittedName>
        <fullName evidence="2">GNAT family N-acetyltransferase</fullName>
    </submittedName>
</protein>
<dbReference type="EMBL" id="VYKL01000026">
    <property type="protein sequence ID" value="KAA9021753.1"/>
    <property type="molecule type" value="Genomic_DNA"/>
</dbReference>
<dbReference type="Proteomes" id="UP000326671">
    <property type="component" value="Unassembled WGS sequence"/>
</dbReference>
<sequence length="184" mass="21968">MEFITIDHWDYEIWNSWCPIYEEAFGEKNGKGKPIIRNMFRKFQCYFHLIRDYTGVIAIALTGKLQEIPVLLIDYLAVDKKRRNNGIGRAMVQYIKEWAIKNGQFDGIVIEVEADYSIENQKRSLFWQMSGFIKTDYIHHYKVVPEPYRAMYVKLKPDANIPMLGEEWFRHIGYFHRKSFQRGS</sequence>
<keyword evidence="2" id="KW-0808">Transferase</keyword>
<dbReference type="InterPro" id="IPR000182">
    <property type="entry name" value="GNAT_dom"/>
</dbReference>
<dbReference type="AlphaFoldDB" id="A0A5J5HP37"/>
<keyword evidence="3" id="KW-1185">Reference proteome</keyword>